<dbReference type="PRINTS" id="PR00385">
    <property type="entry name" value="P450"/>
</dbReference>
<evidence type="ECO:0000256" key="3">
    <source>
        <dbReference type="ARBA" id="ARBA00022723"/>
    </source>
</evidence>
<name>A0AAV5TA54_9BILA</name>
<dbReference type="GO" id="GO:0016712">
    <property type="term" value="F:oxidoreductase activity, acting on paired donors, with incorporation or reduction of molecular oxygen, reduced flavin or flavoprotein as one donor, and incorporation of one atom of oxygen"/>
    <property type="evidence" value="ECO:0007669"/>
    <property type="project" value="TreeGrafter"/>
</dbReference>
<dbReference type="Gene3D" id="1.10.630.10">
    <property type="entry name" value="Cytochrome P450"/>
    <property type="match status" value="1"/>
</dbReference>
<dbReference type="PANTHER" id="PTHR24300:SF375">
    <property type="entry name" value="CYTOCHROME P450 FAMILY"/>
    <property type="match status" value="1"/>
</dbReference>
<keyword evidence="6 8" id="KW-0503">Monooxygenase</keyword>
<evidence type="ECO:0000256" key="7">
    <source>
        <dbReference type="PIRSR" id="PIRSR602401-1"/>
    </source>
</evidence>
<evidence type="ECO:0000256" key="4">
    <source>
        <dbReference type="ARBA" id="ARBA00023002"/>
    </source>
</evidence>
<dbReference type="PANTHER" id="PTHR24300">
    <property type="entry name" value="CYTOCHROME P450 508A4-RELATED"/>
    <property type="match status" value="1"/>
</dbReference>
<keyword evidence="7 8" id="KW-0349">Heme</keyword>
<feature type="non-terminal residue" evidence="9">
    <location>
        <position position="496"/>
    </location>
</feature>
<evidence type="ECO:0000256" key="6">
    <source>
        <dbReference type="ARBA" id="ARBA00023033"/>
    </source>
</evidence>
<dbReference type="PRINTS" id="PR00463">
    <property type="entry name" value="EP450I"/>
</dbReference>
<dbReference type="InterPro" id="IPR036396">
    <property type="entry name" value="Cyt_P450_sf"/>
</dbReference>
<evidence type="ECO:0000313" key="9">
    <source>
        <dbReference type="EMBL" id="GMS91822.1"/>
    </source>
</evidence>
<evidence type="ECO:0000256" key="1">
    <source>
        <dbReference type="ARBA" id="ARBA00001971"/>
    </source>
</evidence>
<comment type="cofactor">
    <cofactor evidence="1 7">
        <name>heme</name>
        <dbReference type="ChEBI" id="CHEBI:30413"/>
    </cofactor>
</comment>
<feature type="binding site" description="axial binding residue" evidence="7">
    <location>
        <position position="442"/>
    </location>
    <ligand>
        <name>heme</name>
        <dbReference type="ChEBI" id="CHEBI:30413"/>
    </ligand>
    <ligandPart>
        <name>Fe</name>
        <dbReference type="ChEBI" id="CHEBI:18248"/>
    </ligandPart>
</feature>
<keyword evidence="3 7" id="KW-0479">Metal-binding</keyword>
<dbReference type="Pfam" id="PF00067">
    <property type="entry name" value="p450"/>
    <property type="match status" value="1"/>
</dbReference>
<evidence type="ECO:0000313" key="10">
    <source>
        <dbReference type="Proteomes" id="UP001432027"/>
    </source>
</evidence>
<dbReference type="InterPro" id="IPR050182">
    <property type="entry name" value="Cytochrome_P450_fam2"/>
</dbReference>
<evidence type="ECO:0000256" key="8">
    <source>
        <dbReference type="RuleBase" id="RU000461"/>
    </source>
</evidence>
<dbReference type="InterPro" id="IPR001128">
    <property type="entry name" value="Cyt_P450"/>
</dbReference>
<dbReference type="InterPro" id="IPR017972">
    <property type="entry name" value="Cyt_P450_CS"/>
</dbReference>
<comment type="similarity">
    <text evidence="2 8">Belongs to the cytochrome P450 family.</text>
</comment>
<dbReference type="InterPro" id="IPR002401">
    <property type="entry name" value="Cyt_P450_E_grp-I"/>
</dbReference>
<evidence type="ECO:0008006" key="11">
    <source>
        <dbReference type="Google" id="ProtNLM"/>
    </source>
</evidence>
<dbReference type="FunFam" id="1.10.630.10:FF:000036">
    <property type="entry name" value="CYtochrome P450 family"/>
    <property type="match status" value="1"/>
</dbReference>
<protein>
    <recommendedName>
        <fullName evidence="11">Cytochrome P450</fullName>
    </recommendedName>
</protein>
<dbReference type="AlphaFoldDB" id="A0AAV5TA54"/>
<organism evidence="9 10">
    <name type="scientific">Pristionchus entomophagus</name>
    <dbReference type="NCBI Taxonomy" id="358040"/>
    <lineage>
        <taxon>Eukaryota</taxon>
        <taxon>Metazoa</taxon>
        <taxon>Ecdysozoa</taxon>
        <taxon>Nematoda</taxon>
        <taxon>Chromadorea</taxon>
        <taxon>Rhabditida</taxon>
        <taxon>Rhabditina</taxon>
        <taxon>Diplogasteromorpha</taxon>
        <taxon>Diplogasteroidea</taxon>
        <taxon>Neodiplogasteridae</taxon>
        <taxon>Pristionchus</taxon>
    </lineage>
</organism>
<gene>
    <name evidence="9" type="ORF">PENTCL1PPCAC_13997</name>
</gene>
<comment type="caution">
    <text evidence="9">The sequence shown here is derived from an EMBL/GenBank/DDBJ whole genome shotgun (WGS) entry which is preliminary data.</text>
</comment>
<dbReference type="GO" id="GO:0005737">
    <property type="term" value="C:cytoplasm"/>
    <property type="evidence" value="ECO:0007669"/>
    <property type="project" value="TreeGrafter"/>
</dbReference>
<sequence>FSMLLLIAILGSVLFIFHEVHWKRRKYPPGPMPLPLIGNILSLFWNFPGISTYKEWRERFGPIYTYWLGSWPIVTVNNYDLIKEMFVVDGESYADRPKSAVSEVYRGGNYGIAETSGQTWREQRRFALHTLRDLGLGKGAMQERILDEVSDHLAELEDECATAVSTKPVKIIEKTVASVINLTLFGFRFDQEHETEYNRLKKLLKEAQEVANPLIIMFFAIPKVVPYIPIVRGYFEKMFRVRDALYGYFQDQIDAHKALIDYDNDEAVDFCEAYLKEMHRRRNEPDTSFFDNQFINVCADLWFAGADTTAMTMEWGAVLLMYHPEVLNKLHAEFDRVIGSDRLITMNDKPSLPYTSAFINEVQRWANIMPQNLLHQTKKNVTIGGVRIPSGTSVSPQISMLLTDDTIFPDYNTFNPDRFLTEEGQLKIIKEFLPFSVGKRQCPGEGLARMELFLFFSNLAHRFHVECVDHSNRPSLVKKMQNTGKPEEFECVLRRR</sequence>
<dbReference type="GO" id="GO:0020037">
    <property type="term" value="F:heme binding"/>
    <property type="evidence" value="ECO:0007669"/>
    <property type="project" value="InterPro"/>
</dbReference>
<proteinExistence type="inferred from homology"/>
<keyword evidence="4 8" id="KW-0560">Oxidoreductase</keyword>
<feature type="non-terminal residue" evidence="9">
    <location>
        <position position="1"/>
    </location>
</feature>
<dbReference type="GO" id="GO:0005506">
    <property type="term" value="F:iron ion binding"/>
    <property type="evidence" value="ECO:0007669"/>
    <property type="project" value="InterPro"/>
</dbReference>
<keyword evidence="10" id="KW-1185">Reference proteome</keyword>
<dbReference type="CDD" id="cd20617">
    <property type="entry name" value="CYP1_2-like"/>
    <property type="match status" value="1"/>
</dbReference>
<dbReference type="EMBL" id="BTSX01000004">
    <property type="protein sequence ID" value="GMS91822.1"/>
    <property type="molecule type" value="Genomic_DNA"/>
</dbReference>
<keyword evidence="5 7" id="KW-0408">Iron</keyword>
<dbReference type="GO" id="GO:0006805">
    <property type="term" value="P:xenobiotic metabolic process"/>
    <property type="evidence" value="ECO:0007669"/>
    <property type="project" value="TreeGrafter"/>
</dbReference>
<dbReference type="Proteomes" id="UP001432027">
    <property type="component" value="Unassembled WGS sequence"/>
</dbReference>
<accession>A0AAV5TA54</accession>
<dbReference type="SUPFAM" id="SSF48264">
    <property type="entry name" value="Cytochrome P450"/>
    <property type="match status" value="1"/>
</dbReference>
<evidence type="ECO:0000256" key="2">
    <source>
        <dbReference type="ARBA" id="ARBA00010617"/>
    </source>
</evidence>
<evidence type="ECO:0000256" key="5">
    <source>
        <dbReference type="ARBA" id="ARBA00023004"/>
    </source>
</evidence>
<dbReference type="PROSITE" id="PS00086">
    <property type="entry name" value="CYTOCHROME_P450"/>
    <property type="match status" value="1"/>
</dbReference>
<reference evidence="9" key="1">
    <citation type="submission" date="2023-10" db="EMBL/GenBank/DDBJ databases">
        <title>Genome assembly of Pristionchus species.</title>
        <authorList>
            <person name="Yoshida K."/>
            <person name="Sommer R.J."/>
        </authorList>
    </citation>
    <scope>NUCLEOTIDE SEQUENCE</scope>
    <source>
        <strain evidence="9">RS0144</strain>
    </source>
</reference>
<dbReference type="GO" id="GO:0006082">
    <property type="term" value="P:organic acid metabolic process"/>
    <property type="evidence" value="ECO:0007669"/>
    <property type="project" value="TreeGrafter"/>
</dbReference>